<name>T1K6C6_TETUR</name>
<keyword evidence="1" id="KW-0472">Membrane</keyword>
<evidence type="ECO:0000313" key="2">
    <source>
        <dbReference type="EnsemblMetazoa" id="tetur05g09355.1"/>
    </source>
</evidence>
<keyword evidence="3" id="KW-1185">Reference proteome</keyword>
<dbReference type="EMBL" id="CAEY01001585">
    <property type="status" value="NOT_ANNOTATED_CDS"/>
    <property type="molecule type" value="Genomic_DNA"/>
</dbReference>
<reference evidence="3" key="1">
    <citation type="submission" date="2011-08" db="EMBL/GenBank/DDBJ databases">
        <authorList>
            <person name="Rombauts S."/>
        </authorList>
    </citation>
    <scope>NUCLEOTIDE SEQUENCE</scope>
    <source>
        <strain evidence="3">London</strain>
    </source>
</reference>
<accession>T1K6C6</accession>
<proteinExistence type="predicted"/>
<dbReference type="EnsemblMetazoa" id="tetur05g09355.1">
    <property type="protein sequence ID" value="tetur05g09355.1"/>
    <property type="gene ID" value="tetur05g09355"/>
</dbReference>
<dbReference type="HOGENOM" id="CLU_2834425_0_0_1"/>
<evidence type="ECO:0000256" key="1">
    <source>
        <dbReference type="SAM" id="Phobius"/>
    </source>
</evidence>
<sequence>MITSALPYYIRPLIYLNPYSLLTEAYIQTVVRGLPISSCISHILGSITFNSVTFFIAWIRFVNKVE</sequence>
<keyword evidence="1" id="KW-0812">Transmembrane</keyword>
<organism evidence="2 3">
    <name type="scientific">Tetranychus urticae</name>
    <name type="common">Two-spotted spider mite</name>
    <dbReference type="NCBI Taxonomy" id="32264"/>
    <lineage>
        <taxon>Eukaryota</taxon>
        <taxon>Metazoa</taxon>
        <taxon>Ecdysozoa</taxon>
        <taxon>Arthropoda</taxon>
        <taxon>Chelicerata</taxon>
        <taxon>Arachnida</taxon>
        <taxon>Acari</taxon>
        <taxon>Acariformes</taxon>
        <taxon>Trombidiformes</taxon>
        <taxon>Prostigmata</taxon>
        <taxon>Eleutherengona</taxon>
        <taxon>Raphignathae</taxon>
        <taxon>Tetranychoidea</taxon>
        <taxon>Tetranychidae</taxon>
        <taxon>Tetranychus</taxon>
    </lineage>
</organism>
<dbReference type="AlphaFoldDB" id="T1K6C6"/>
<evidence type="ECO:0000313" key="3">
    <source>
        <dbReference type="Proteomes" id="UP000015104"/>
    </source>
</evidence>
<protein>
    <submittedName>
        <fullName evidence="2">Uncharacterized protein</fullName>
    </submittedName>
</protein>
<keyword evidence="1" id="KW-1133">Transmembrane helix</keyword>
<feature type="transmembrane region" description="Helical" evidence="1">
    <location>
        <begin position="40"/>
        <end position="62"/>
    </location>
</feature>
<dbReference type="Proteomes" id="UP000015104">
    <property type="component" value="Unassembled WGS sequence"/>
</dbReference>
<reference evidence="2" key="2">
    <citation type="submission" date="2015-06" db="UniProtKB">
        <authorList>
            <consortium name="EnsemblMetazoa"/>
        </authorList>
    </citation>
    <scope>IDENTIFICATION</scope>
</reference>